<dbReference type="RefSeq" id="WP_249290165.1">
    <property type="nucleotide sequence ID" value="NZ_JACRSQ010000040.1"/>
</dbReference>
<evidence type="ECO:0000313" key="3">
    <source>
        <dbReference type="Proteomes" id="UP000657006"/>
    </source>
</evidence>
<evidence type="ECO:0000313" key="2">
    <source>
        <dbReference type="EMBL" id="MBC8545007.1"/>
    </source>
</evidence>
<sequence length="204" mass="23801">MSHYIAKKVTLDTKTECSNRSCGCFTEKGYFIKYENRNVEGVLFVCEECFDKNYKDSCSIQESQTYESPRVHVPSYQPDHPQLRKGIRALNKTIRFFRRAHVPVMIALSIVILALSGTYHLRTDVNVPQTKKVEITGNICERLDDVMTRVEYVVRNIRRENDGKDNHGKRILSTVCIYIYFFNDYAWAICRGSNCECLYKKEQI</sequence>
<name>A0A926DW87_9FIRM</name>
<comment type="caution">
    <text evidence="2">The sequence shown here is derived from an EMBL/GenBank/DDBJ whole genome shotgun (WGS) entry which is preliminary data.</text>
</comment>
<accession>A0A926DW87</accession>
<reference evidence="2" key="1">
    <citation type="submission" date="2020-08" db="EMBL/GenBank/DDBJ databases">
        <title>Genome public.</title>
        <authorList>
            <person name="Liu C."/>
            <person name="Sun Q."/>
        </authorList>
    </citation>
    <scope>NUCLEOTIDE SEQUENCE</scope>
    <source>
        <strain evidence="2">NSJ-32</strain>
    </source>
</reference>
<proteinExistence type="predicted"/>
<organism evidence="2 3">
    <name type="scientific">Bianquea renquensis</name>
    <dbReference type="NCBI Taxonomy" id="2763661"/>
    <lineage>
        <taxon>Bacteria</taxon>
        <taxon>Bacillati</taxon>
        <taxon>Bacillota</taxon>
        <taxon>Clostridia</taxon>
        <taxon>Eubacteriales</taxon>
        <taxon>Bianqueaceae</taxon>
        <taxon>Bianquea</taxon>
    </lineage>
</organism>
<gene>
    <name evidence="2" type="ORF">H8730_15805</name>
</gene>
<keyword evidence="1" id="KW-0472">Membrane</keyword>
<feature type="transmembrane region" description="Helical" evidence="1">
    <location>
        <begin position="102"/>
        <end position="121"/>
    </location>
</feature>
<keyword evidence="3" id="KW-1185">Reference proteome</keyword>
<keyword evidence="1" id="KW-0812">Transmembrane</keyword>
<dbReference type="Proteomes" id="UP000657006">
    <property type="component" value="Unassembled WGS sequence"/>
</dbReference>
<dbReference type="EMBL" id="JACRSQ010000040">
    <property type="protein sequence ID" value="MBC8545007.1"/>
    <property type="molecule type" value="Genomic_DNA"/>
</dbReference>
<keyword evidence="1" id="KW-1133">Transmembrane helix</keyword>
<dbReference type="AlphaFoldDB" id="A0A926DW87"/>
<evidence type="ECO:0000256" key="1">
    <source>
        <dbReference type="SAM" id="Phobius"/>
    </source>
</evidence>
<protein>
    <submittedName>
        <fullName evidence="2">Uncharacterized protein</fullName>
    </submittedName>
</protein>